<dbReference type="PIRSF" id="PIRSF000804">
    <property type="entry name" value="DNA_pol_III_b"/>
    <property type="match status" value="1"/>
</dbReference>
<dbReference type="GO" id="GO:0008408">
    <property type="term" value="F:3'-5' exonuclease activity"/>
    <property type="evidence" value="ECO:0007669"/>
    <property type="project" value="InterPro"/>
</dbReference>
<dbReference type="GO" id="GO:0005737">
    <property type="term" value="C:cytoplasm"/>
    <property type="evidence" value="ECO:0007669"/>
    <property type="project" value="UniProtKB-SubCell"/>
</dbReference>
<dbReference type="EMBL" id="CP016170">
    <property type="protein sequence ID" value="ANN69940.1"/>
    <property type="molecule type" value="Genomic_DNA"/>
</dbReference>
<comment type="function">
    <text evidence="10">Confers DNA tethering and processivity to DNA polymerases and other proteins. Acts as a clamp, forming a ring around DNA (a reaction catalyzed by the clamp-loading complex) which diffuses in an ATP-independent manner freely and bidirectionally along dsDNA. Initially characterized for its ability to contact the catalytic subunit of DNA polymerase III (Pol III), a complex, multichain enzyme responsible for most of the replicative synthesis in bacteria; Pol III exhibits 3'-5' exonuclease proofreading activity. The beta chain is required for initiation of replication as well as for processivity of DNA replication.</text>
</comment>
<dbReference type="Proteomes" id="UP000092213">
    <property type="component" value="Chromosome"/>
</dbReference>
<comment type="subcellular location">
    <subcellularLocation>
        <location evidence="1 10">Cytoplasm</location>
    </subcellularLocation>
</comment>
<evidence type="ECO:0000259" key="13">
    <source>
        <dbReference type="Pfam" id="PF02768"/>
    </source>
</evidence>
<gene>
    <name evidence="14" type="ORF">BAU06_00010</name>
    <name evidence="15" type="ORF">BAU08_00010</name>
</gene>
<evidence type="ECO:0000256" key="9">
    <source>
        <dbReference type="ARBA" id="ARBA00023125"/>
    </source>
</evidence>
<evidence type="ECO:0000256" key="10">
    <source>
        <dbReference type="PIRNR" id="PIRNR000804"/>
    </source>
</evidence>
<evidence type="ECO:0000256" key="8">
    <source>
        <dbReference type="ARBA" id="ARBA00022932"/>
    </source>
</evidence>
<dbReference type="InterPro" id="IPR022637">
    <property type="entry name" value="DNA_polIII_beta_cen"/>
</dbReference>
<keyword evidence="5 10" id="KW-0808">Transferase</keyword>
<dbReference type="Pfam" id="PF00712">
    <property type="entry name" value="DNA_pol3_beta"/>
    <property type="match status" value="1"/>
</dbReference>
<dbReference type="NCBIfam" id="TIGR00663">
    <property type="entry name" value="dnan"/>
    <property type="match status" value="1"/>
</dbReference>
<dbReference type="GO" id="GO:0006271">
    <property type="term" value="P:DNA strand elongation involved in DNA replication"/>
    <property type="evidence" value="ECO:0007669"/>
    <property type="project" value="TreeGrafter"/>
</dbReference>
<feature type="domain" description="DNA polymerase III beta sliding clamp central" evidence="12">
    <location>
        <begin position="132"/>
        <end position="245"/>
    </location>
</feature>
<evidence type="ECO:0000256" key="3">
    <source>
        <dbReference type="ARBA" id="ARBA00021035"/>
    </source>
</evidence>
<dbReference type="GO" id="GO:0003677">
    <property type="term" value="F:DNA binding"/>
    <property type="evidence" value="ECO:0007669"/>
    <property type="project" value="UniProtKB-UniRule"/>
</dbReference>
<evidence type="ECO:0000313" key="15">
    <source>
        <dbReference type="EMBL" id="ANN75087.1"/>
    </source>
</evidence>
<dbReference type="SUPFAM" id="SSF55979">
    <property type="entry name" value="DNA clamp"/>
    <property type="match status" value="3"/>
</dbReference>
<dbReference type="KEGG" id="bbro:BAU06_00010"/>
<dbReference type="Pfam" id="PF02768">
    <property type="entry name" value="DNA_pol3_beta_3"/>
    <property type="match status" value="1"/>
</dbReference>
<comment type="similarity">
    <text evidence="2 10">Belongs to the beta sliding clamp family.</text>
</comment>
<reference evidence="16 17" key="1">
    <citation type="submission" date="2016-06" db="EMBL/GenBank/DDBJ databases">
        <title>Complete genome sequences of Bordetella bronchialis and Bordetella flabilis.</title>
        <authorList>
            <person name="LiPuma J.J."/>
            <person name="Spilker T."/>
        </authorList>
    </citation>
    <scope>NUCLEOTIDE SEQUENCE [LARGE SCALE GENOMIC DNA]</scope>
    <source>
        <strain evidence="15 17">AU17976</strain>
        <strain evidence="14 16">AU3182</strain>
    </source>
</reference>
<evidence type="ECO:0000259" key="12">
    <source>
        <dbReference type="Pfam" id="PF02767"/>
    </source>
</evidence>
<dbReference type="InterPro" id="IPR001001">
    <property type="entry name" value="DNA_polIII_beta"/>
</dbReference>
<protein>
    <recommendedName>
        <fullName evidence="3 10">Beta sliding clamp</fullName>
    </recommendedName>
</protein>
<dbReference type="PANTHER" id="PTHR30478">
    <property type="entry name" value="DNA POLYMERASE III SUBUNIT BETA"/>
    <property type="match status" value="1"/>
</dbReference>
<keyword evidence="6 10" id="KW-0548">Nucleotidyltransferase</keyword>
<dbReference type="PANTHER" id="PTHR30478:SF0">
    <property type="entry name" value="BETA SLIDING CLAMP"/>
    <property type="match status" value="1"/>
</dbReference>
<keyword evidence="9" id="KW-0238">DNA-binding</keyword>
<dbReference type="Gene3D" id="3.10.150.10">
    <property type="entry name" value="DNA Polymerase III, subunit A, domain 2"/>
    <property type="match status" value="1"/>
</dbReference>
<dbReference type="Proteomes" id="UP000091897">
    <property type="component" value="Chromosome"/>
</dbReference>
<dbReference type="GO" id="GO:0003887">
    <property type="term" value="F:DNA-directed DNA polymerase activity"/>
    <property type="evidence" value="ECO:0007669"/>
    <property type="project" value="UniProtKB-UniRule"/>
</dbReference>
<evidence type="ECO:0000256" key="5">
    <source>
        <dbReference type="ARBA" id="ARBA00022679"/>
    </source>
</evidence>
<evidence type="ECO:0000313" key="17">
    <source>
        <dbReference type="Proteomes" id="UP000092213"/>
    </source>
</evidence>
<dbReference type="GO" id="GO:0009360">
    <property type="term" value="C:DNA polymerase III complex"/>
    <property type="evidence" value="ECO:0007669"/>
    <property type="project" value="InterPro"/>
</dbReference>
<dbReference type="Gene3D" id="3.70.10.10">
    <property type="match status" value="1"/>
</dbReference>
<dbReference type="STRING" id="463025.BAU08_00010"/>
<evidence type="ECO:0000256" key="6">
    <source>
        <dbReference type="ARBA" id="ARBA00022695"/>
    </source>
</evidence>
<keyword evidence="7 10" id="KW-0235">DNA replication</keyword>
<dbReference type="Pfam" id="PF02767">
    <property type="entry name" value="DNA_pol3_beta_2"/>
    <property type="match status" value="1"/>
</dbReference>
<dbReference type="SMART" id="SM00480">
    <property type="entry name" value="POL3Bc"/>
    <property type="match status" value="1"/>
</dbReference>
<keyword evidence="16" id="KW-1185">Reference proteome</keyword>
<keyword evidence="4 10" id="KW-0963">Cytoplasm</keyword>
<dbReference type="AlphaFoldDB" id="A0A193FQL5"/>
<keyword evidence="8 10" id="KW-0239">DNA-directed DNA polymerase</keyword>
<evidence type="ECO:0000256" key="4">
    <source>
        <dbReference type="ARBA" id="ARBA00022490"/>
    </source>
</evidence>
<evidence type="ECO:0000259" key="11">
    <source>
        <dbReference type="Pfam" id="PF00712"/>
    </source>
</evidence>
<organism evidence="15 17">
    <name type="scientific">Bordetella bronchialis</name>
    <dbReference type="NCBI Taxonomy" id="463025"/>
    <lineage>
        <taxon>Bacteria</taxon>
        <taxon>Pseudomonadati</taxon>
        <taxon>Pseudomonadota</taxon>
        <taxon>Betaproteobacteria</taxon>
        <taxon>Burkholderiales</taxon>
        <taxon>Alcaligenaceae</taxon>
        <taxon>Bordetella</taxon>
    </lineage>
</organism>
<dbReference type="EMBL" id="CP016171">
    <property type="protein sequence ID" value="ANN75087.1"/>
    <property type="molecule type" value="Genomic_DNA"/>
</dbReference>
<proteinExistence type="inferred from homology"/>
<dbReference type="RefSeq" id="WP_066359814.1">
    <property type="nucleotide sequence ID" value="NZ_CBCSFJ010000017.1"/>
</dbReference>
<dbReference type="CDD" id="cd00140">
    <property type="entry name" value="beta_clamp"/>
    <property type="match status" value="1"/>
</dbReference>
<evidence type="ECO:0000256" key="1">
    <source>
        <dbReference type="ARBA" id="ARBA00004496"/>
    </source>
</evidence>
<name>A0A193FQL5_9BORD</name>
<feature type="domain" description="DNA polymerase III beta sliding clamp N-terminal" evidence="11">
    <location>
        <begin position="7"/>
        <end position="120"/>
    </location>
</feature>
<evidence type="ECO:0000313" key="14">
    <source>
        <dbReference type="EMBL" id="ANN69940.1"/>
    </source>
</evidence>
<dbReference type="InterPro" id="IPR046938">
    <property type="entry name" value="DNA_clamp_sf"/>
</dbReference>
<sequence>MQLVQTTRDALLKPLSTVAGIVERRHTLPILANILMRKEANKVSFIATDLEVQITTQAEFGVGSDNESTTVAARKLLDILRALPDTGDVRLSLASNKLSVQTGKSRFALQTLAASEFPTVAQPEQWDVSLTLTQKNLRHLLNMVYFAMAQQDIRYYLNGMLMVFEPGRVRAVATDGHRLAHCATEAEGISERHEVIVPRKTVLEMQRLLEDTDAPVSVDVAPGQIRFRFGDVELVSKLVEGKFPDFNRVIPTTYTRHFVVNREALQGSLQRAAILTTDKFKGVRLQLAQNQMKISSSNAEQEEAQEELDIDYAHEALDVGFNVGYLLDVLSNVKVEEVKWSVMPDQNASALITLPDDENFKYVVMPMRI</sequence>
<accession>A0A193FQL5</accession>
<comment type="subunit">
    <text evidence="10">Forms a ring-shaped head-to-tail homodimer around DNA.</text>
</comment>
<dbReference type="InterPro" id="IPR022635">
    <property type="entry name" value="DNA_polIII_beta_C"/>
</dbReference>
<evidence type="ECO:0000313" key="16">
    <source>
        <dbReference type="Proteomes" id="UP000091897"/>
    </source>
</evidence>
<feature type="domain" description="DNA polymerase III beta sliding clamp C-terminal" evidence="13">
    <location>
        <begin position="248"/>
        <end position="368"/>
    </location>
</feature>
<evidence type="ECO:0000256" key="7">
    <source>
        <dbReference type="ARBA" id="ARBA00022705"/>
    </source>
</evidence>
<dbReference type="InterPro" id="IPR022634">
    <property type="entry name" value="DNA_polIII_beta_N"/>
</dbReference>
<evidence type="ECO:0000256" key="2">
    <source>
        <dbReference type="ARBA" id="ARBA00010752"/>
    </source>
</evidence>